<dbReference type="PANTHER" id="PTHR11070">
    <property type="entry name" value="UVRD / RECB / PCRA DNA HELICASE FAMILY MEMBER"/>
    <property type="match status" value="1"/>
</dbReference>
<organism evidence="8 9">
    <name type="scientific">Pseudomonas caricapapayae</name>
    <dbReference type="NCBI Taxonomy" id="46678"/>
    <lineage>
        <taxon>Bacteria</taxon>
        <taxon>Pseudomonadati</taxon>
        <taxon>Pseudomonadota</taxon>
        <taxon>Gammaproteobacteria</taxon>
        <taxon>Pseudomonadales</taxon>
        <taxon>Pseudomonadaceae</taxon>
        <taxon>Pseudomonas</taxon>
    </lineage>
</organism>
<keyword evidence="4 6" id="KW-0067">ATP-binding</keyword>
<dbReference type="InterPro" id="IPR027417">
    <property type="entry name" value="P-loop_NTPase"/>
</dbReference>
<evidence type="ECO:0000259" key="7">
    <source>
        <dbReference type="PROSITE" id="PS51198"/>
    </source>
</evidence>
<proteinExistence type="predicted"/>
<evidence type="ECO:0000256" key="1">
    <source>
        <dbReference type="ARBA" id="ARBA00022741"/>
    </source>
</evidence>
<dbReference type="RefSeq" id="WP_055008708.1">
    <property type="nucleotide sequence ID" value="NZ_LJPW01000059.1"/>
</dbReference>
<reference evidence="8 9" key="1">
    <citation type="submission" date="2018-08" db="EMBL/GenBank/DDBJ databases">
        <title>Recombination of ecologically and evolutionarily significant loci maintains genetic cohesion in the Pseudomonas syringae species complex.</title>
        <authorList>
            <person name="Dillon M."/>
            <person name="Thakur S."/>
            <person name="Almeida R.N.D."/>
            <person name="Weir B.S."/>
            <person name="Guttman D.S."/>
        </authorList>
    </citation>
    <scope>NUCLEOTIDE SEQUENCE [LARGE SCALE GENOMIC DNA]</scope>
    <source>
        <strain evidence="8 9">ICMP 4086</strain>
    </source>
</reference>
<dbReference type="PANTHER" id="PTHR11070:SF2">
    <property type="entry name" value="ATP-DEPENDENT DNA HELICASE SRS2"/>
    <property type="match status" value="1"/>
</dbReference>
<feature type="domain" description="UvrD-like helicase ATP-binding" evidence="7">
    <location>
        <begin position="14"/>
        <end position="286"/>
    </location>
</feature>
<evidence type="ECO:0000313" key="9">
    <source>
        <dbReference type="Proteomes" id="UP000278587"/>
    </source>
</evidence>
<dbReference type="InterPro" id="IPR014016">
    <property type="entry name" value="UvrD-like_ATP-bd"/>
</dbReference>
<evidence type="ECO:0000256" key="2">
    <source>
        <dbReference type="ARBA" id="ARBA00022801"/>
    </source>
</evidence>
<evidence type="ECO:0000256" key="4">
    <source>
        <dbReference type="ARBA" id="ARBA00022840"/>
    </source>
</evidence>
<protein>
    <recommendedName>
        <fullName evidence="5">DNA 3'-5' helicase II</fullName>
    </recommendedName>
</protein>
<evidence type="ECO:0000256" key="3">
    <source>
        <dbReference type="ARBA" id="ARBA00022806"/>
    </source>
</evidence>
<keyword evidence="3 6" id="KW-0347">Helicase</keyword>
<dbReference type="InterPro" id="IPR000212">
    <property type="entry name" value="DNA_helicase_UvrD/REP"/>
</dbReference>
<comment type="caution">
    <text evidence="8">The sequence shown here is derived from an EMBL/GenBank/DDBJ whole genome shotgun (WGS) entry which is preliminary data.</text>
</comment>
<dbReference type="GO" id="GO:0005524">
    <property type="term" value="F:ATP binding"/>
    <property type="evidence" value="ECO:0007669"/>
    <property type="project" value="UniProtKB-UniRule"/>
</dbReference>
<dbReference type="PROSITE" id="PS51198">
    <property type="entry name" value="UVRD_HELICASE_ATP_BIND"/>
    <property type="match status" value="1"/>
</dbReference>
<dbReference type="Gene3D" id="3.40.50.300">
    <property type="entry name" value="P-loop containing nucleotide triphosphate hydrolases"/>
    <property type="match status" value="2"/>
</dbReference>
<accession>A0A0P9PSX2</accession>
<dbReference type="SUPFAM" id="SSF52540">
    <property type="entry name" value="P-loop containing nucleoside triphosphate hydrolases"/>
    <property type="match status" value="1"/>
</dbReference>
<keyword evidence="2 6" id="KW-0378">Hydrolase</keyword>
<evidence type="ECO:0000256" key="5">
    <source>
        <dbReference type="ARBA" id="ARBA00034923"/>
    </source>
</evidence>
<dbReference type="GO" id="GO:0016787">
    <property type="term" value="F:hydrolase activity"/>
    <property type="evidence" value="ECO:0007669"/>
    <property type="project" value="UniProtKB-UniRule"/>
</dbReference>
<dbReference type="GO" id="GO:0003677">
    <property type="term" value="F:DNA binding"/>
    <property type="evidence" value="ECO:0007669"/>
    <property type="project" value="InterPro"/>
</dbReference>
<evidence type="ECO:0000313" key="8">
    <source>
        <dbReference type="EMBL" id="RMM07593.1"/>
    </source>
</evidence>
<dbReference type="AlphaFoldDB" id="A0A0P9PSX2"/>
<dbReference type="Pfam" id="PF00580">
    <property type="entry name" value="UvrD-helicase"/>
    <property type="match status" value="1"/>
</dbReference>
<feature type="binding site" evidence="6">
    <location>
        <begin position="35"/>
        <end position="42"/>
    </location>
    <ligand>
        <name>ATP</name>
        <dbReference type="ChEBI" id="CHEBI:30616"/>
    </ligand>
</feature>
<dbReference type="EMBL" id="RBOC01000135">
    <property type="protein sequence ID" value="RMM07593.1"/>
    <property type="molecule type" value="Genomic_DNA"/>
</dbReference>
<dbReference type="GO" id="GO:0043138">
    <property type="term" value="F:3'-5' DNA helicase activity"/>
    <property type="evidence" value="ECO:0007669"/>
    <property type="project" value="TreeGrafter"/>
</dbReference>
<keyword evidence="1 6" id="KW-0547">Nucleotide-binding</keyword>
<evidence type="ECO:0000256" key="6">
    <source>
        <dbReference type="PROSITE-ProRule" id="PRU00560"/>
    </source>
</evidence>
<sequence length="624" mass="69162">MSPATTEYAEGARDADEVIRECLDLDHPKSFFLYAGAGSGKTHSLVTAVSELKSREHKRLTFEGRQVAIITYTNAACEEIARRLESDPLVVVSTIHAFSWRMIRGFNDDIREWLRIKLGESIEELNAKLLKARDLNNKTARANRASLDSKTRRLAALNEVVSFTYSPTGENRGRQALNHAEVIQMAAAFIQRPPLLDVMADQYPVLLIDESQDTNGALMDAFLTAQSLIPARFCLGLLGDTMQRIYNDGKEHLERAIPDDWAIPEKPVNRRCPTRVVELINVIRSAADDHQQTPKPDAFRGAVRLFCTHQAAGTGFELESRVAERMAQITGDQQWAAGTSERKTLILEHKMAGRRLGFEGVFTPLYAVEHLRTGLLDGTLPVLKMFFEGVMPILAAANESEFALMEAVRLISPLLESDRMKAAPDQLALLQQAGMGCQTLCGLFADNNPSLADVVWALVETGLLEIPERLLMAVAQGVTDEEPPDTIDREALEVHAYRVLLGRPYSEMAAFAGYAEGLSPFDTHQGVKGLEFPRVMVILNDEEAGGFLFSYDKLLGVKAPSDNDIKNQQAGKDDALSRTRRLLYVTCSRAEESLAIVVYTSQPRTAIQRAIEAGWFTAEEVEIT</sequence>
<gene>
    <name evidence="8" type="ORF">ALQ84_04047</name>
</gene>
<dbReference type="OrthoDB" id="384988at2"/>
<dbReference type="GO" id="GO:0000725">
    <property type="term" value="P:recombinational repair"/>
    <property type="evidence" value="ECO:0007669"/>
    <property type="project" value="TreeGrafter"/>
</dbReference>
<dbReference type="Proteomes" id="UP000278587">
    <property type="component" value="Unassembled WGS sequence"/>
</dbReference>
<name>A0A0P9PSX2_9PSED</name>